<comment type="caution">
    <text evidence="2">The sequence shown here is derived from an EMBL/GenBank/DDBJ whole genome shotgun (WGS) entry which is preliminary data.</text>
</comment>
<protein>
    <recommendedName>
        <fullName evidence="1">EthD domain-containing protein</fullName>
    </recommendedName>
</protein>
<reference evidence="2" key="1">
    <citation type="journal article" date="2015" name="Nature">
        <title>Complex archaea that bridge the gap between prokaryotes and eukaryotes.</title>
        <authorList>
            <person name="Spang A."/>
            <person name="Saw J.H."/>
            <person name="Jorgensen S.L."/>
            <person name="Zaremba-Niedzwiedzka K."/>
            <person name="Martijn J."/>
            <person name="Lind A.E."/>
            <person name="van Eijk R."/>
            <person name="Schleper C."/>
            <person name="Guy L."/>
            <person name="Ettema T.J."/>
        </authorList>
    </citation>
    <scope>NUCLEOTIDE SEQUENCE</scope>
</reference>
<accession>A0A0F9B316</accession>
<proteinExistence type="predicted"/>
<dbReference type="Pfam" id="PF07110">
    <property type="entry name" value="EthD"/>
    <property type="match status" value="1"/>
</dbReference>
<dbReference type="InterPro" id="IPR009799">
    <property type="entry name" value="EthD_dom"/>
</dbReference>
<sequence>MIKLVYCARRLPGLSREEFQRYWRETHGPLVRSRAKTLRVRRYVQVHTLESPVNDALREGRGSLEPYDGVAELWWDSAEELTAVMATPEGQRAGQELLDDERRFIDLEHSALWIAEEHPIVEA</sequence>
<dbReference type="Gene3D" id="3.30.70.100">
    <property type="match status" value="1"/>
</dbReference>
<organism evidence="2">
    <name type="scientific">marine sediment metagenome</name>
    <dbReference type="NCBI Taxonomy" id="412755"/>
    <lineage>
        <taxon>unclassified sequences</taxon>
        <taxon>metagenomes</taxon>
        <taxon>ecological metagenomes</taxon>
    </lineage>
</organism>
<name>A0A0F9B316_9ZZZZ</name>
<evidence type="ECO:0000313" key="2">
    <source>
        <dbReference type="EMBL" id="KKL16304.1"/>
    </source>
</evidence>
<dbReference type="GO" id="GO:0016491">
    <property type="term" value="F:oxidoreductase activity"/>
    <property type="evidence" value="ECO:0007669"/>
    <property type="project" value="InterPro"/>
</dbReference>
<gene>
    <name evidence="2" type="ORF">LCGC14_2496920</name>
</gene>
<dbReference type="NCBIfam" id="TIGR02118">
    <property type="entry name" value="EthD family reductase"/>
    <property type="match status" value="1"/>
</dbReference>
<feature type="domain" description="EthD" evidence="1">
    <location>
        <begin position="12"/>
        <end position="107"/>
    </location>
</feature>
<dbReference type="SUPFAM" id="SSF54909">
    <property type="entry name" value="Dimeric alpha+beta barrel"/>
    <property type="match status" value="1"/>
</dbReference>
<dbReference type="InterPro" id="IPR011008">
    <property type="entry name" value="Dimeric_a/b-barrel"/>
</dbReference>
<dbReference type="AlphaFoldDB" id="A0A0F9B316"/>
<dbReference type="EMBL" id="LAZR01039716">
    <property type="protein sequence ID" value="KKL16304.1"/>
    <property type="molecule type" value="Genomic_DNA"/>
</dbReference>
<evidence type="ECO:0000259" key="1">
    <source>
        <dbReference type="Pfam" id="PF07110"/>
    </source>
</evidence>